<dbReference type="OrthoDB" id="9810303at2"/>
<organism evidence="2 3">
    <name type="scientific">Subsaximicrobium wynnwilliamsii</name>
    <dbReference type="NCBI Taxonomy" id="291179"/>
    <lineage>
        <taxon>Bacteria</taxon>
        <taxon>Pseudomonadati</taxon>
        <taxon>Bacteroidota</taxon>
        <taxon>Flavobacteriia</taxon>
        <taxon>Flavobacteriales</taxon>
        <taxon>Flavobacteriaceae</taxon>
        <taxon>Subsaximicrobium</taxon>
    </lineage>
</organism>
<evidence type="ECO:0000313" key="2">
    <source>
        <dbReference type="EMBL" id="TXD89056.1"/>
    </source>
</evidence>
<accession>A0A5C6ZH64</accession>
<sequence length="319" mass="36924">MEYSPKVSIVVPVKNGMDTLPKLMEGIQNQTCFEDCEVVVIDSGSTDNSIDFLSQFNFVKLISIDPTTFNHGATRNLGVSHANGEFVVMTVQDALPTDELWLEKMLSHFKDETIAAVCGQQAVPHHANKNPHEWFRPQSEAKAKKIHFKSKQEFLNLSPKEQRAACGWDDVNAMYRKQALLDLPFQPLVFGEDMLWAKMALEKGNALVYDASARVYHYHFQFPEYTYKRTLIAKFFIFKCFNYLDTRTYSFKSYALVVFRNFKWKCAPKWILHNFNIIRNHRKATHFLINAINNNTVEVLEKELAIKIPIGQQHTKKHE</sequence>
<evidence type="ECO:0000313" key="3">
    <source>
        <dbReference type="Proteomes" id="UP000321578"/>
    </source>
</evidence>
<dbReference type="SUPFAM" id="SSF53448">
    <property type="entry name" value="Nucleotide-diphospho-sugar transferases"/>
    <property type="match status" value="1"/>
</dbReference>
<dbReference type="InterPro" id="IPR050834">
    <property type="entry name" value="Glycosyltransf_2"/>
</dbReference>
<dbReference type="GO" id="GO:0044010">
    <property type="term" value="P:single-species biofilm formation"/>
    <property type="evidence" value="ECO:0007669"/>
    <property type="project" value="TreeGrafter"/>
</dbReference>
<dbReference type="EMBL" id="VORO01000009">
    <property type="protein sequence ID" value="TXD89056.1"/>
    <property type="molecule type" value="Genomic_DNA"/>
</dbReference>
<dbReference type="AlphaFoldDB" id="A0A5C6ZH64"/>
<name>A0A5C6ZH64_9FLAO</name>
<reference evidence="2 3" key="1">
    <citation type="submission" date="2019-08" db="EMBL/GenBank/DDBJ databases">
        <title>Genomes of Subsaximicrobium wynnwilliamsii strains.</title>
        <authorList>
            <person name="Bowman J.P."/>
        </authorList>
    </citation>
    <scope>NUCLEOTIDE SEQUENCE [LARGE SCALE GENOMIC DNA]</scope>
    <source>
        <strain evidence="2 3">2-80-2</strain>
    </source>
</reference>
<proteinExistence type="predicted"/>
<dbReference type="RefSeq" id="WP_147086410.1">
    <property type="nucleotide sequence ID" value="NZ_VORM01000032.1"/>
</dbReference>
<feature type="domain" description="Glycosyltransferase 2-like" evidence="1">
    <location>
        <begin position="8"/>
        <end position="178"/>
    </location>
</feature>
<evidence type="ECO:0000259" key="1">
    <source>
        <dbReference type="Pfam" id="PF00535"/>
    </source>
</evidence>
<protein>
    <submittedName>
        <fullName evidence="2">Glycosyltransferase family 2 protein</fullName>
    </submittedName>
</protein>
<dbReference type="PANTHER" id="PTHR43685:SF13">
    <property type="entry name" value="O ANTIGEN BIOSYNTHESIS RHAMNOSYLTRANSFERASE RFBN"/>
    <property type="match status" value="1"/>
</dbReference>
<keyword evidence="2" id="KW-0808">Transferase</keyword>
<dbReference type="PANTHER" id="PTHR43685">
    <property type="entry name" value="GLYCOSYLTRANSFERASE"/>
    <property type="match status" value="1"/>
</dbReference>
<dbReference type="GO" id="GO:0016740">
    <property type="term" value="F:transferase activity"/>
    <property type="evidence" value="ECO:0007669"/>
    <property type="project" value="UniProtKB-KW"/>
</dbReference>
<dbReference type="Gene3D" id="3.90.550.10">
    <property type="entry name" value="Spore Coat Polysaccharide Biosynthesis Protein SpsA, Chain A"/>
    <property type="match status" value="1"/>
</dbReference>
<dbReference type="InterPro" id="IPR029044">
    <property type="entry name" value="Nucleotide-diphossugar_trans"/>
</dbReference>
<dbReference type="Pfam" id="PF00535">
    <property type="entry name" value="Glycos_transf_2"/>
    <property type="match status" value="1"/>
</dbReference>
<dbReference type="Proteomes" id="UP000321578">
    <property type="component" value="Unassembled WGS sequence"/>
</dbReference>
<gene>
    <name evidence="2" type="ORF">ESY86_09785</name>
</gene>
<keyword evidence="3" id="KW-1185">Reference proteome</keyword>
<dbReference type="CDD" id="cd00761">
    <property type="entry name" value="Glyco_tranf_GTA_type"/>
    <property type="match status" value="1"/>
</dbReference>
<comment type="caution">
    <text evidence="2">The sequence shown here is derived from an EMBL/GenBank/DDBJ whole genome shotgun (WGS) entry which is preliminary data.</text>
</comment>
<dbReference type="InterPro" id="IPR001173">
    <property type="entry name" value="Glyco_trans_2-like"/>
</dbReference>